<dbReference type="GO" id="GO:0042383">
    <property type="term" value="C:sarcolemma"/>
    <property type="evidence" value="ECO:0007669"/>
    <property type="project" value="TreeGrafter"/>
</dbReference>
<comment type="similarity">
    <text evidence="4">Belongs to the popeye family.</text>
</comment>
<gene>
    <name evidence="17" type="ORF">WN51_12082</name>
</gene>
<dbReference type="InterPro" id="IPR014710">
    <property type="entry name" value="RmlC-like_jellyroll"/>
</dbReference>
<evidence type="ECO:0000256" key="2">
    <source>
        <dbReference type="ARBA" id="ARBA00004141"/>
    </source>
</evidence>
<dbReference type="GO" id="GO:0005923">
    <property type="term" value="C:bicellular tight junction"/>
    <property type="evidence" value="ECO:0007669"/>
    <property type="project" value="UniProtKB-SubCell"/>
</dbReference>
<keyword evidence="13" id="KW-0325">Glycoprotein</keyword>
<keyword evidence="8 15" id="KW-0812">Transmembrane</keyword>
<evidence type="ECO:0000256" key="13">
    <source>
        <dbReference type="ARBA" id="ARBA00023180"/>
    </source>
</evidence>
<evidence type="ECO:0000256" key="10">
    <source>
        <dbReference type="ARBA" id="ARBA00022949"/>
    </source>
</evidence>
<dbReference type="AlphaFoldDB" id="A0A0M9A260"/>
<proteinExistence type="inferred from homology"/>
<evidence type="ECO:0000313" key="17">
    <source>
        <dbReference type="EMBL" id="KOX75755.1"/>
    </source>
</evidence>
<evidence type="ECO:0000256" key="5">
    <source>
        <dbReference type="ARBA" id="ARBA00022427"/>
    </source>
</evidence>
<dbReference type="Proteomes" id="UP000053105">
    <property type="component" value="Unassembled WGS sequence"/>
</dbReference>
<keyword evidence="5" id="KW-0796">Tight junction</keyword>
<evidence type="ECO:0000256" key="14">
    <source>
        <dbReference type="SAM" id="MobiDB-lite"/>
    </source>
</evidence>
<dbReference type="Pfam" id="PF04831">
    <property type="entry name" value="POPDC1-3"/>
    <property type="match status" value="1"/>
</dbReference>
<dbReference type="PANTHER" id="PTHR12101:SF17">
    <property type="entry name" value="BLOOD VESSEL EPICARDIAL SUBSTANCE"/>
    <property type="match status" value="1"/>
</dbReference>
<feature type="region of interest" description="Disordered" evidence="14">
    <location>
        <begin position="485"/>
        <end position="504"/>
    </location>
</feature>
<dbReference type="EMBL" id="KQ435759">
    <property type="protein sequence ID" value="KOX75755.1"/>
    <property type="molecule type" value="Genomic_DNA"/>
</dbReference>
<protein>
    <submittedName>
        <fullName evidence="17">Blood vessel epicardial substance</fullName>
    </submittedName>
</protein>
<evidence type="ECO:0000256" key="4">
    <source>
        <dbReference type="ARBA" id="ARBA00007146"/>
    </source>
</evidence>
<accession>A0A0M9A260</accession>
<feature type="transmembrane region" description="Helical" evidence="15">
    <location>
        <begin position="121"/>
        <end position="141"/>
    </location>
</feature>
<sequence length="679" mass="76452">MANTTDAPSPASSLLSSTTTAPFTSPTSATYSTEGYTFNYTDLPSLGGYSLEDLNYTELWVDVWNSTEASNVTERLNTTVLSSGGGYCDEWEAAQHKLFQAANLFFAAAFLVPRSFKASVLALRTFLTAGFMLAALWAGITICALDAMLWCLALGLLNGIHSLILACRFLPPALSPELAELYLKLFKPYKVSKKHFQELAKEARILKLDSGQTYATEGVTPADERLSILLRGKLKVTCDGTHLHYIKAYQFVDSPEWEAMHENIDDVFQVTIRAEESSTYICWTRLKLLRVLRHRPLLKVVLNTLIGKDITSKLYALNEQLAGVAAASETTTSNPYRGVARSLSVDAVNTETAGRVRSTTWKAQRRHSNPRSDISYGLRILHFHFKTISGVNPLCMVGQKSFLTNDLLTKSNSLLHGKVMYTVAIFNNNNNARSSPSRYSHQYWAPVVANHFPPTSPFTQGQNLGYTLLPQAVQFSPPSRAPFLSHQPLTRQRSGGTSGDYTLLPQTPKLERKRSKKGTREVSVTYTAMAATRVICSYREHFDVKDIENRYPCEMENCLTLYPPSFAKFHNSDKVYAQSEHTQYAGTRVLTSAELHRGPRGRKKDCKIAQRVVHKRQYHLRRFNFSELESIFPDDSVRTESTNCQEFIIRFIRIPVDDLLRLNLQDRLLSFHTLIPRKI</sequence>
<keyword evidence="10" id="KW-0965">Cell junction</keyword>
<evidence type="ECO:0000256" key="7">
    <source>
        <dbReference type="ARBA" id="ARBA00022475"/>
    </source>
</evidence>
<evidence type="ECO:0000256" key="8">
    <source>
        <dbReference type="ARBA" id="ARBA00022692"/>
    </source>
</evidence>
<comment type="subcellular location">
    <subcellularLocation>
        <location evidence="3">Cell junction</location>
        <location evidence="3">Tight junction</location>
    </subcellularLocation>
    <subcellularLocation>
        <location evidence="1">Lateral cell membrane</location>
    </subcellularLocation>
    <subcellularLocation>
        <location evidence="2">Membrane</location>
        <topology evidence="2">Multi-pass membrane protein</topology>
    </subcellularLocation>
</comment>
<name>A0A0M9A260_9HYME</name>
<dbReference type="GO" id="GO:0016328">
    <property type="term" value="C:lateral plasma membrane"/>
    <property type="evidence" value="ECO:0007669"/>
    <property type="project" value="UniProtKB-SubCell"/>
</dbReference>
<dbReference type="GO" id="GO:0007155">
    <property type="term" value="P:cell adhesion"/>
    <property type="evidence" value="ECO:0007669"/>
    <property type="project" value="UniProtKB-KW"/>
</dbReference>
<keyword evidence="11 15" id="KW-1133">Transmembrane helix</keyword>
<evidence type="ECO:0000259" key="16">
    <source>
        <dbReference type="Pfam" id="PF04831"/>
    </source>
</evidence>
<dbReference type="InterPro" id="IPR018490">
    <property type="entry name" value="cNMP-bd_dom_sf"/>
</dbReference>
<keyword evidence="12 15" id="KW-0472">Membrane</keyword>
<dbReference type="GO" id="GO:0042391">
    <property type="term" value="P:regulation of membrane potential"/>
    <property type="evidence" value="ECO:0007669"/>
    <property type="project" value="TreeGrafter"/>
</dbReference>
<keyword evidence="18" id="KW-1185">Reference proteome</keyword>
<evidence type="ECO:0000256" key="11">
    <source>
        <dbReference type="ARBA" id="ARBA00022989"/>
    </source>
</evidence>
<reference evidence="17 18" key="1">
    <citation type="submission" date="2015-07" db="EMBL/GenBank/DDBJ databases">
        <title>The genome of Melipona quadrifasciata.</title>
        <authorList>
            <person name="Pan H."/>
            <person name="Kapheim K."/>
        </authorList>
    </citation>
    <scope>NUCLEOTIDE SEQUENCE [LARGE SCALE GENOMIC DNA]</scope>
    <source>
        <strain evidence="17">0111107301</strain>
        <tissue evidence="17">Whole body</tissue>
    </source>
</reference>
<evidence type="ECO:0000256" key="12">
    <source>
        <dbReference type="ARBA" id="ARBA00023136"/>
    </source>
</evidence>
<keyword evidence="6" id="KW-0217">Developmental protein</keyword>
<evidence type="ECO:0000256" key="15">
    <source>
        <dbReference type="SAM" id="Phobius"/>
    </source>
</evidence>
<evidence type="ECO:0000313" key="18">
    <source>
        <dbReference type="Proteomes" id="UP000053105"/>
    </source>
</evidence>
<dbReference type="InterPro" id="IPR006916">
    <property type="entry name" value="POPDC1-3"/>
</dbReference>
<dbReference type="InterPro" id="IPR055272">
    <property type="entry name" value="POPDC1-3_dom"/>
</dbReference>
<dbReference type="Gene3D" id="2.60.120.10">
    <property type="entry name" value="Jelly Rolls"/>
    <property type="match status" value="1"/>
</dbReference>
<dbReference type="PANTHER" id="PTHR12101">
    <property type="entry name" value="POPEYE DOMAIN CONTAINING PROTEIN"/>
    <property type="match status" value="1"/>
</dbReference>
<evidence type="ECO:0000256" key="6">
    <source>
        <dbReference type="ARBA" id="ARBA00022473"/>
    </source>
</evidence>
<keyword evidence="7" id="KW-1003">Cell membrane</keyword>
<evidence type="ECO:0000256" key="1">
    <source>
        <dbReference type="ARBA" id="ARBA00004124"/>
    </source>
</evidence>
<evidence type="ECO:0000256" key="3">
    <source>
        <dbReference type="ARBA" id="ARBA00004435"/>
    </source>
</evidence>
<keyword evidence="9" id="KW-0130">Cell adhesion</keyword>
<dbReference type="GO" id="GO:0051146">
    <property type="term" value="P:striated muscle cell differentiation"/>
    <property type="evidence" value="ECO:0007669"/>
    <property type="project" value="TreeGrafter"/>
</dbReference>
<dbReference type="SUPFAM" id="SSF51206">
    <property type="entry name" value="cAMP-binding domain-like"/>
    <property type="match status" value="1"/>
</dbReference>
<evidence type="ECO:0000256" key="9">
    <source>
        <dbReference type="ARBA" id="ARBA00022889"/>
    </source>
</evidence>
<dbReference type="GO" id="GO:0007507">
    <property type="term" value="P:heart development"/>
    <property type="evidence" value="ECO:0007669"/>
    <property type="project" value="TreeGrafter"/>
</dbReference>
<feature type="domain" description="POPDC1-3" evidence="16">
    <location>
        <begin position="94"/>
        <end position="320"/>
    </location>
</feature>
<feature type="region of interest" description="Disordered" evidence="14">
    <location>
        <begin position="1"/>
        <end position="28"/>
    </location>
</feature>
<dbReference type="OrthoDB" id="425611at2759"/>
<organism evidence="17 18">
    <name type="scientific">Melipona quadrifasciata</name>
    <dbReference type="NCBI Taxonomy" id="166423"/>
    <lineage>
        <taxon>Eukaryota</taxon>
        <taxon>Metazoa</taxon>
        <taxon>Ecdysozoa</taxon>
        <taxon>Arthropoda</taxon>
        <taxon>Hexapoda</taxon>
        <taxon>Insecta</taxon>
        <taxon>Pterygota</taxon>
        <taxon>Neoptera</taxon>
        <taxon>Endopterygota</taxon>
        <taxon>Hymenoptera</taxon>
        <taxon>Apocrita</taxon>
        <taxon>Aculeata</taxon>
        <taxon>Apoidea</taxon>
        <taxon>Anthophila</taxon>
        <taxon>Apidae</taxon>
        <taxon>Melipona</taxon>
    </lineage>
</organism>
<dbReference type="GO" id="GO:0030552">
    <property type="term" value="F:cAMP binding"/>
    <property type="evidence" value="ECO:0007669"/>
    <property type="project" value="TreeGrafter"/>
</dbReference>